<dbReference type="GO" id="GO:0006950">
    <property type="term" value="P:response to stress"/>
    <property type="evidence" value="ECO:0007669"/>
    <property type="project" value="TreeGrafter"/>
</dbReference>
<evidence type="ECO:0000313" key="2">
    <source>
        <dbReference type="EMBL" id="RTQ99880.1"/>
    </source>
</evidence>
<dbReference type="InterPro" id="IPR036388">
    <property type="entry name" value="WH-like_DNA-bd_sf"/>
</dbReference>
<name>A0A3S0K137_9GAMM</name>
<dbReference type="InterPro" id="IPR039422">
    <property type="entry name" value="MarR/SlyA-like"/>
</dbReference>
<dbReference type="Proteomes" id="UP000267400">
    <property type="component" value="Unassembled WGS sequence"/>
</dbReference>
<dbReference type="AlphaFoldDB" id="A0A3S0K137"/>
<dbReference type="RefSeq" id="WP_126486182.1">
    <property type="nucleotide sequence ID" value="NZ_RXNS01000018.1"/>
</dbReference>
<reference evidence="2 3" key="1">
    <citation type="submission" date="2018-12" db="EMBL/GenBank/DDBJ databases">
        <authorList>
            <person name="Yu L."/>
        </authorList>
    </citation>
    <scope>NUCLEOTIDE SEQUENCE [LARGE SCALE GENOMIC DNA]</scope>
    <source>
        <strain evidence="2 3">11S</strain>
    </source>
</reference>
<dbReference type="PROSITE" id="PS50995">
    <property type="entry name" value="HTH_MARR_2"/>
    <property type="match status" value="1"/>
</dbReference>
<accession>A0A3S0K137</accession>
<dbReference type="PANTHER" id="PTHR33164">
    <property type="entry name" value="TRANSCRIPTIONAL REGULATOR, MARR FAMILY"/>
    <property type="match status" value="1"/>
</dbReference>
<dbReference type="InterPro" id="IPR036390">
    <property type="entry name" value="WH_DNA-bd_sf"/>
</dbReference>
<dbReference type="InterPro" id="IPR000835">
    <property type="entry name" value="HTH_MarR-typ"/>
</dbReference>
<sequence length="166" mass="18570">MNRVSVAIDQWRRERPDLDLLPMELAGRLTTVGRHLSQQYLEPFFKARGLQLREFDVLAALRRAGAPYALTPTQLFEALMVSSGGMTHQLDRLEKAGLIARQPNPADRRSMLVTLTEAGLGLVNETLPQHLENETRALETLSREEQQTLNALLAKLQDGLEAKASD</sequence>
<organism evidence="2 3">
    <name type="scientific">Halomonas nitroreducens</name>
    <dbReference type="NCBI Taxonomy" id="447425"/>
    <lineage>
        <taxon>Bacteria</taxon>
        <taxon>Pseudomonadati</taxon>
        <taxon>Pseudomonadota</taxon>
        <taxon>Gammaproteobacteria</taxon>
        <taxon>Oceanospirillales</taxon>
        <taxon>Halomonadaceae</taxon>
        <taxon>Halomonas</taxon>
    </lineage>
</organism>
<proteinExistence type="predicted"/>
<comment type="caution">
    <text evidence="2">The sequence shown here is derived from an EMBL/GenBank/DDBJ whole genome shotgun (WGS) entry which is preliminary data.</text>
</comment>
<evidence type="ECO:0000259" key="1">
    <source>
        <dbReference type="PROSITE" id="PS50995"/>
    </source>
</evidence>
<keyword evidence="3" id="KW-1185">Reference proteome</keyword>
<gene>
    <name evidence="2" type="ORF">EKG36_16745</name>
</gene>
<evidence type="ECO:0000313" key="3">
    <source>
        <dbReference type="Proteomes" id="UP000267400"/>
    </source>
</evidence>
<dbReference type="Gene3D" id="1.10.10.10">
    <property type="entry name" value="Winged helix-like DNA-binding domain superfamily/Winged helix DNA-binding domain"/>
    <property type="match status" value="1"/>
</dbReference>
<dbReference type="SMART" id="SM00347">
    <property type="entry name" value="HTH_MARR"/>
    <property type="match status" value="1"/>
</dbReference>
<dbReference type="OrthoDB" id="32523at2"/>
<dbReference type="PRINTS" id="PR00598">
    <property type="entry name" value="HTHMARR"/>
</dbReference>
<feature type="domain" description="HTH marR-type" evidence="1">
    <location>
        <begin position="22"/>
        <end position="158"/>
    </location>
</feature>
<dbReference type="GO" id="GO:0003700">
    <property type="term" value="F:DNA-binding transcription factor activity"/>
    <property type="evidence" value="ECO:0007669"/>
    <property type="project" value="InterPro"/>
</dbReference>
<dbReference type="PANTHER" id="PTHR33164:SF104">
    <property type="entry name" value="TRANSCRIPTIONAL REGULATORY PROTEIN"/>
    <property type="match status" value="1"/>
</dbReference>
<dbReference type="EMBL" id="RXNS01000018">
    <property type="protein sequence ID" value="RTQ99880.1"/>
    <property type="molecule type" value="Genomic_DNA"/>
</dbReference>
<protein>
    <submittedName>
        <fullName evidence="2">MarR family transcriptional regulator</fullName>
    </submittedName>
</protein>
<dbReference type="Pfam" id="PF12802">
    <property type="entry name" value="MarR_2"/>
    <property type="match status" value="1"/>
</dbReference>
<dbReference type="SUPFAM" id="SSF46785">
    <property type="entry name" value="Winged helix' DNA-binding domain"/>
    <property type="match status" value="1"/>
</dbReference>